<keyword evidence="2" id="KW-1185">Reference proteome</keyword>
<dbReference type="Proteomes" id="UP000215902">
    <property type="component" value="Unassembled WGS sequence"/>
</dbReference>
<evidence type="ECO:0000313" key="1">
    <source>
        <dbReference type="EMBL" id="PAA63242.1"/>
    </source>
</evidence>
<dbReference type="EMBL" id="NIVC01001861">
    <property type="protein sequence ID" value="PAA63242.1"/>
    <property type="molecule type" value="Genomic_DNA"/>
</dbReference>
<feature type="non-terminal residue" evidence="1">
    <location>
        <position position="1"/>
    </location>
</feature>
<sequence>AVLITWLIRASKLGLVGGALWATHSAGVWSLQPGVPNPAASRLRRDILPEAAAAVDSVPSAGQLVDQAAGQWNDGVSAACSWLARAPSSLTDACRGLLVSQRSE</sequence>
<organism evidence="1 2">
    <name type="scientific">Macrostomum lignano</name>
    <dbReference type="NCBI Taxonomy" id="282301"/>
    <lineage>
        <taxon>Eukaryota</taxon>
        <taxon>Metazoa</taxon>
        <taxon>Spiralia</taxon>
        <taxon>Lophotrochozoa</taxon>
        <taxon>Platyhelminthes</taxon>
        <taxon>Rhabditophora</taxon>
        <taxon>Macrostomorpha</taxon>
        <taxon>Macrostomida</taxon>
        <taxon>Macrostomidae</taxon>
        <taxon>Macrostomum</taxon>
    </lineage>
</organism>
<name>A0A267ER56_9PLAT</name>
<protein>
    <recommendedName>
        <fullName evidence="3">MICOS complex subunit MIC13</fullName>
    </recommendedName>
</protein>
<evidence type="ECO:0008006" key="3">
    <source>
        <dbReference type="Google" id="ProtNLM"/>
    </source>
</evidence>
<evidence type="ECO:0000313" key="2">
    <source>
        <dbReference type="Proteomes" id="UP000215902"/>
    </source>
</evidence>
<reference evidence="1 2" key="1">
    <citation type="submission" date="2017-06" db="EMBL/GenBank/DDBJ databases">
        <title>A platform for efficient transgenesis in Macrostomum lignano, a flatworm model organism for stem cell research.</title>
        <authorList>
            <person name="Berezikov E."/>
        </authorList>
    </citation>
    <scope>NUCLEOTIDE SEQUENCE [LARGE SCALE GENOMIC DNA]</scope>
    <source>
        <strain evidence="1">DV1</strain>
        <tissue evidence="1">Whole organism</tissue>
    </source>
</reference>
<gene>
    <name evidence="1" type="ORF">BOX15_Mlig019216g4</name>
</gene>
<dbReference type="AlphaFoldDB" id="A0A267ER56"/>
<accession>A0A267ER56</accession>
<comment type="caution">
    <text evidence="1">The sequence shown here is derived from an EMBL/GenBank/DDBJ whole genome shotgun (WGS) entry which is preliminary data.</text>
</comment>
<proteinExistence type="predicted"/>